<reference evidence="4" key="1">
    <citation type="submission" date="2023-03" db="EMBL/GenBank/DDBJ databases">
        <title>Chitinimonas shenzhenensis gen. nov., sp. nov., a novel member of family Burkholderiaceae isolated from activated sludge collected in Shen Zhen, China.</title>
        <authorList>
            <person name="Wang X."/>
        </authorList>
    </citation>
    <scope>NUCLEOTIDE SEQUENCE</scope>
    <source>
        <strain evidence="4">DQS-5</strain>
    </source>
</reference>
<dbReference type="PANTHER" id="PTHR35936:SF25">
    <property type="entry name" value="ABC TRANSPORTER SUBSTRATE-BINDING PROTEIN"/>
    <property type="match status" value="1"/>
</dbReference>
<proteinExistence type="predicted"/>
<protein>
    <submittedName>
        <fullName evidence="4">Transporter substrate-binding domain-containing protein</fullName>
    </submittedName>
</protein>
<feature type="domain" description="Solute-binding protein family 3/N-terminal" evidence="3">
    <location>
        <begin position="24"/>
        <end position="250"/>
    </location>
</feature>
<gene>
    <name evidence="4" type="ORF">PZA18_23410</name>
</gene>
<evidence type="ECO:0000256" key="1">
    <source>
        <dbReference type="ARBA" id="ARBA00022729"/>
    </source>
</evidence>
<dbReference type="SUPFAM" id="SSF53850">
    <property type="entry name" value="Periplasmic binding protein-like II"/>
    <property type="match status" value="1"/>
</dbReference>
<feature type="signal peptide" evidence="2">
    <location>
        <begin position="1"/>
        <end position="22"/>
    </location>
</feature>
<keyword evidence="5" id="KW-1185">Reference proteome</keyword>
<dbReference type="Proteomes" id="UP001172778">
    <property type="component" value="Unassembled WGS sequence"/>
</dbReference>
<dbReference type="SMART" id="SM00062">
    <property type="entry name" value="PBPb"/>
    <property type="match status" value="1"/>
</dbReference>
<dbReference type="RefSeq" id="WP_284103313.1">
    <property type="nucleotide sequence ID" value="NZ_JARRAF010000083.1"/>
</dbReference>
<keyword evidence="1 2" id="KW-0732">Signal</keyword>
<accession>A0ABT7E3V1</accession>
<dbReference type="PANTHER" id="PTHR35936">
    <property type="entry name" value="MEMBRANE-BOUND LYTIC MUREIN TRANSGLYCOSYLASE F"/>
    <property type="match status" value="1"/>
</dbReference>
<dbReference type="InterPro" id="IPR001638">
    <property type="entry name" value="Solute-binding_3/MltF_N"/>
</dbReference>
<organism evidence="4 5">
    <name type="scientific">Parachitinimonas caeni</name>
    <dbReference type="NCBI Taxonomy" id="3031301"/>
    <lineage>
        <taxon>Bacteria</taxon>
        <taxon>Pseudomonadati</taxon>
        <taxon>Pseudomonadota</taxon>
        <taxon>Betaproteobacteria</taxon>
        <taxon>Neisseriales</taxon>
        <taxon>Chitinibacteraceae</taxon>
        <taxon>Parachitinimonas</taxon>
    </lineage>
</organism>
<evidence type="ECO:0000313" key="4">
    <source>
        <dbReference type="EMBL" id="MDK2126991.1"/>
    </source>
</evidence>
<name>A0ABT7E3V1_9NEIS</name>
<dbReference type="Pfam" id="PF00497">
    <property type="entry name" value="SBP_bac_3"/>
    <property type="match status" value="1"/>
</dbReference>
<evidence type="ECO:0000259" key="3">
    <source>
        <dbReference type="SMART" id="SM00062"/>
    </source>
</evidence>
<sequence>MDAWRKTLLSGLSCACMAVAHADTLRCVTKDYPPLEYANANGQAAGITYNIVAPILKKMGYGLEVEVLPWVRALELVRTGQRDCVFSIFKTPEREAFLDYSKEVVVPQVVYVYARKGHKISFSGDLAELKGMKVGVQHGFNYGLKFDAYKNQLDLDVAFSFEQNFRKLALGRIDAVLCNLYAATHTFKALERPVVNEIERLPAQVESVPSYIAFSRSKRLTAIRDQFDQELHRFVASGEYRRVIESYQIPAEALGFFFKR</sequence>
<comment type="caution">
    <text evidence="4">The sequence shown here is derived from an EMBL/GenBank/DDBJ whole genome shotgun (WGS) entry which is preliminary data.</text>
</comment>
<evidence type="ECO:0000313" key="5">
    <source>
        <dbReference type="Proteomes" id="UP001172778"/>
    </source>
</evidence>
<evidence type="ECO:0000256" key="2">
    <source>
        <dbReference type="SAM" id="SignalP"/>
    </source>
</evidence>
<feature type="chain" id="PRO_5045408304" evidence="2">
    <location>
        <begin position="23"/>
        <end position="260"/>
    </location>
</feature>
<dbReference type="EMBL" id="JARRAF010000083">
    <property type="protein sequence ID" value="MDK2126991.1"/>
    <property type="molecule type" value="Genomic_DNA"/>
</dbReference>
<dbReference type="Gene3D" id="3.40.190.10">
    <property type="entry name" value="Periplasmic binding protein-like II"/>
    <property type="match status" value="2"/>
</dbReference>